<sequence>MLKKELNSAPNSLSESYYENRTAREILMGIDNNFSRAVGLLNKYMPHNDDDDDDNNVDEFSDSNHNKAAGTEKDTKSSPGQGRSGNAEHLEEKRSHFSRTLKSEDPSSQVTLPSFTVQKYDDATGSIKYPLKIGSQMDDSKETPQSIPLTDISVNVNGVQASYDDDEAYYLYDDDDDERRKIKSTGPYSKVYGYSVADQSASRDLDNATPKTLELCKRYPCHYCFYVYFPSTTIDDDLMPFRRKAFMDKVSRLQNPEHVKEVLGTKCARDAYSDRRIRSIERLSGTEVHLSDLNPAMTCIKGLPRRRLTIAGPSFINICCALHLFEDLLPSAIKGAIFPYRLPEGSSTRFQAGRRMSSVYHWIYGRPNGSVYLRKQLDDKGGWRSFLPPRKGISAERI</sequence>
<feature type="compositionally biased region" description="Basic and acidic residues" evidence="1">
    <location>
        <begin position="86"/>
        <end position="105"/>
    </location>
</feature>
<reference evidence="3" key="2">
    <citation type="submission" date="2023-11" db="UniProtKB">
        <authorList>
            <consortium name="WormBaseParasite"/>
        </authorList>
    </citation>
    <scope>IDENTIFICATION</scope>
</reference>
<dbReference type="Proteomes" id="UP000050795">
    <property type="component" value="Unassembled WGS sequence"/>
</dbReference>
<evidence type="ECO:0000313" key="3">
    <source>
        <dbReference type="WBParaSite" id="TREG1_3670.1"/>
    </source>
</evidence>
<reference evidence="2" key="1">
    <citation type="submission" date="2022-06" db="EMBL/GenBank/DDBJ databases">
        <authorList>
            <person name="Berger JAMES D."/>
            <person name="Berger JAMES D."/>
        </authorList>
    </citation>
    <scope>NUCLEOTIDE SEQUENCE [LARGE SCALE GENOMIC DNA]</scope>
</reference>
<keyword evidence="2" id="KW-1185">Reference proteome</keyword>
<dbReference type="AlphaFoldDB" id="A0AA85JJR8"/>
<evidence type="ECO:0000313" key="2">
    <source>
        <dbReference type="Proteomes" id="UP000050795"/>
    </source>
</evidence>
<feature type="compositionally biased region" description="Acidic residues" evidence="1">
    <location>
        <begin position="49"/>
        <end position="61"/>
    </location>
</feature>
<proteinExistence type="predicted"/>
<accession>A0AA85JJR8</accession>
<organism evidence="2 3">
    <name type="scientific">Trichobilharzia regenti</name>
    <name type="common">Nasal bird schistosome</name>
    <dbReference type="NCBI Taxonomy" id="157069"/>
    <lineage>
        <taxon>Eukaryota</taxon>
        <taxon>Metazoa</taxon>
        <taxon>Spiralia</taxon>
        <taxon>Lophotrochozoa</taxon>
        <taxon>Platyhelminthes</taxon>
        <taxon>Trematoda</taxon>
        <taxon>Digenea</taxon>
        <taxon>Strigeidida</taxon>
        <taxon>Schistosomatoidea</taxon>
        <taxon>Schistosomatidae</taxon>
        <taxon>Trichobilharzia</taxon>
    </lineage>
</organism>
<dbReference type="WBParaSite" id="TREG1_3670.1">
    <property type="protein sequence ID" value="TREG1_3670.1"/>
    <property type="gene ID" value="TREG1_3670"/>
</dbReference>
<feature type="compositionally biased region" description="Basic and acidic residues" evidence="1">
    <location>
        <begin position="62"/>
        <end position="76"/>
    </location>
</feature>
<feature type="region of interest" description="Disordered" evidence="1">
    <location>
        <begin position="47"/>
        <end position="114"/>
    </location>
</feature>
<name>A0AA85JJR8_TRIRE</name>
<evidence type="ECO:0000256" key="1">
    <source>
        <dbReference type="SAM" id="MobiDB-lite"/>
    </source>
</evidence>
<protein>
    <submittedName>
        <fullName evidence="3">Uncharacterized protein</fullName>
    </submittedName>
</protein>